<keyword evidence="1" id="KW-0812">Transmembrane</keyword>
<dbReference type="RefSeq" id="WP_036689339.1">
    <property type="nucleotide sequence ID" value="NZ_MKQP01000014.1"/>
</dbReference>
<evidence type="ECO:0000256" key="1">
    <source>
        <dbReference type="SAM" id="Phobius"/>
    </source>
</evidence>
<protein>
    <submittedName>
        <fullName evidence="2">RNA polymerase subunit sigma</fullName>
    </submittedName>
</protein>
<dbReference type="Proteomes" id="UP000187465">
    <property type="component" value="Unassembled WGS sequence"/>
</dbReference>
<evidence type="ECO:0000313" key="2">
    <source>
        <dbReference type="EMBL" id="OMD33293.1"/>
    </source>
</evidence>
<accession>A0A1R0XDY9</accession>
<dbReference type="EMBL" id="MKQP01000014">
    <property type="protein sequence ID" value="OMD33293.1"/>
    <property type="molecule type" value="Genomic_DNA"/>
</dbReference>
<proteinExistence type="predicted"/>
<comment type="caution">
    <text evidence="2">The sequence shown here is derived from an EMBL/GenBank/DDBJ whole genome shotgun (WGS) entry which is preliminary data.</text>
</comment>
<name>A0A1R0XDY9_9BACL</name>
<keyword evidence="1" id="KW-0472">Membrane</keyword>
<sequence length="538" mass="60909">MSLYIEKDKHIPRPDYDLMWTAIEQEAYTRQRNLHASQNTPRPNKKVIPISIVFSCLLLVAIPVFASMTINWDKIGGRSVSNALNNGIGQQYNLQTSSSGVTMNLNGVVTDGEKMKMLLSLDTKSDLSQYIGFATEENIITSESGAKAKVYGYLEYDPESQKLIGVYETPDTLKDDKKDYKFEARNLIFYRDQNIPLQSNHQAGDTIIDTGVKQYPSIQIESVRHVSNQTIIRYKVAASPSDLGRGNPHLVVSTGGQENEAIPTIMPNEGSDLFIEQVFNITESDWKEASLHFSYIEEAKRFSGTWKFDFKADGQKASEAIYTKKLYNSPEFQEKTGITLDQLVVTPLDIQILIDENDSLKKGIVHYNTAQLVIGDKTITGGWNLKGDHSESYQHLFQFESPEWYNDWSDVPMKLILKDAVIEKRDTTKNWITINKPKEEKQFTSLDVDGLKIEFTYYTEGENLIVESTSKSSGFKSVNQTTLRINGKEVVPEITPKGMISTGTNIDSYKDIPFDEKIELNPGIYKYSDPSRNEEIKL</sequence>
<organism evidence="2 3">
    <name type="scientific">Paenibacillus odorifer</name>
    <dbReference type="NCBI Taxonomy" id="189426"/>
    <lineage>
        <taxon>Bacteria</taxon>
        <taxon>Bacillati</taxon>
        <taxon>Bacillota</taxon>
        <taxon>Bacilli</taxon>
        <taxon>Bacillales</taxon>
        <taxon>Paenibacillaceae</taxon>
        <taxon>Paenibacillus</taxon>
    </lineage>
</organism>
<evidence type="ECO:0000313" key="3">
    <source>
        <dbReference type="Proteomes" id="UP000187465"/>
    </source>
</evidence>
<gene>
    <name evidence="2" type="ORF">BJP51_13145</name>
</gene>
<reference evidence="2 3" key="1">
    <citation type="submission" date="2016-10" db="EMBL/GenBank/DDBJ databases">
        <title>Paenibacillus species isolates.</title>
        <authorList>
            <person name="Beno S.M."/>
        </authorList>
    </citation>
    <scope>NUCLEOTIDE SEQUENCE [LARGE SCALE GENOMIC DNA]</scope>
    <source>
        <strain evidence="2 3">FSL H7-0604</strain>
    </source>
</reference>
<feature type="transmembrane region" description="Helical" evidence="1">
    <location>
        <begin position="47"/>
        <end position="66"/>
    </location>
</feature>
<keyword evidence="1" id="KW-1133">Transmembrane helix</keyword>
<dbReference type="AlphaFoldDB" id="A0A1R0XDY9"/>